<dbReference type="SUPFAM" id="SSF52172">
    <property type="entry name" value="CheY-like"/>
    <property type="match status" value="1"/>
</dbReference>
<accession>A0A1H4SBP7</accession>
<evidence type="ECO:0000313" key="6">
    <source>
        <dbReference type="Proteomes" id="UP000242849"/>
    </source>
</evidence>
<evidence type="ECO:0000259" key="4">
    <source>
        <dbReference type="PROSITE" id="PS50110"/>
    </source>
</evidence>
<dbReference type="Pfam" id="PF00072">
    <property type="entry name" value="Response_reg"/>
    <property type="match status" value="1"/>
</dbReference>
<evidence type="ECO:0000256" key="3">
    <source>
        <dbReference type="PROSITE-ProRule" id="PRU00169"/>
    </source>
</evidence>
<dbReference type="Gene3D" id="3.40.1550.10">
    <property type="entry name" value="CheC-like"/>
    <property type="match status" value="1"/>
</dbReference>
<dbReference type="PROSITE" id="PS50110">
    <property type="entry name" value="RESPONSE_REGULATORY"/>
    <property type="match status" value="1"/>
</dbReference>
<dbReference type="PANTHER" id="PTHR44591:SF24">
    <property type="entry name" value="PROTEIN-GLUTAMATE METHYLESTERASE_PROTEIN-GLUTAMINE GLUTAMINASE 1"/>
    <property type="match status" value="1"/>
</dbReference>
<dbReference type="InterPro" id="IPR011006">
    <property type="entry name" value="CheY-like_superfamily"/>
</dbReference>
<dbReference type="InterPro" id="IPR001789">
    <property type="entry name" value="Sig_transdc_resp-reg_receiver"/>
</dbReference>
<evidence type="ECO:0000256" key="2">
    <source>
        <dbReference type="ARBA" id="ARBA00022553"/>
    </source>
</evidence>
<gene>
    <name evidence="5" type="ORF">SAMN05421553_0820</name>
</gene>
<name>A0A1H4SBP7_PSEAG</name>
<dbReference type="SUPFAM" id="SSF103039">
    <property type="entry name" value="CheC-like"/>
    <property type="match status" value="1"/>
</dbReference>
<evidence type="ECO:0000313" key="5">
    <source>
        <dbReference type="EMBL" id="SEC41675.1"/>
    </source>
</evidence>
<proteinExistence type="predicted"/>
<dbReference type="Proteomes" id="UP000242849">
    <property type="component" value="Unassembled WGS sequence"/>
</dbReference>
<dbReference type="GO" id="GO:0006935">
    <property type="term" value="P:chemotaxis"/>
    <property type="evidence" value="ECO:0007669"/>
    <property type="project" value="UniProtKB-KW"/>
</dbReference>
<dbReference type="EMBL" id="FNSC01000001">
    <property type="protein sequence ID" value="SEC41675.1"/>
    <property type="molecule type" value="Genomic_DNA"/>
</dbReference>
<reference evidence="6" key="1">
    <citation type="submission" date="2016-10" db="EMBL/GenBank/DDBJ databases">
        <authorList>
            <person name="Varghese N."/>
            <person name="Submissions S."/>
        </authorList>
    </citation>
    <scope>NUCLEOTIDE SEQUENCE [LARGE SCALE GENOMIC DNA]</scope>
    <source>
        <strain evidence="6">DSM 12111</strain>
    </source>
</reference>
<dbReference type="PANTHER" id="PTHR44591">
    <property type="entry name" value="STRESS RESPONSE REGULATOR PROTEIN 1"/>
    <property type="match status" value="1"/>
</dbReference>
<feature type="domain" description="Response regulatory" evidence="4">
    <location>
        <begin position="23"/>
        <end position="138"/>
    </location>
</feature>
<dbReference type="AlphaFoldDB" id="A0A1H4SBP7"/>
<organism evidence="5 6">
    <name type="scientific">Pseudomonas anguilliseptica</name>
    <dbReference type="NCBI Taxonomy" id="53406"/>
    <lineage>
        <taxon>Bacteria</taxon>
        <taxon>Pseudomonadati</taxon>
        <taxon>Pseudomonadota</taxon>
        <taxon>Gammaproteobacteria</taxon>
        <taxon>Pseudomonadales</taxon>
        <taxon>Pseudomonadaceae</taxon>
        <taxon>Pseudomonas</taxon>
    </lineage>
</organism>
<dbReference type="InterPro" id="IPR028976">
    <property type="entry name" value="CheC-like_sf"/>
</dbReference>
<feature type="modified residue" description="4-aspartylphosphate" evidence="3">
    <location>
        <position position="73"/>
    </location>
</feature>
<dbReference type="CDD" id="cd17593">
    <property type="entry name" value="REC_CheC-like"/>
    <property type="match status" value="1"/>
</dbReference>
<dbReference type="GO" id="GO:0000160">
    <property type="term" value="P:phosphorelay signal transduction system"/>
    <property type="evidence" value="ECO:0007669"/>
    <property type="project" value="InterPro"/>
</dbReference>
<dbReference type="Gene3D" id="3.40.50.2300">
    <property type="match status" value="1"/>
</dbReference>
<dbReference type="CDD" id="cd17910">
    <property type="entry name" value="CheC_ClassII"/>
    <property type="match status" value="1"/>
</dbReference>
<dbReference type="SMART" id="SM00448">
    <property type="entry name" value="REC"/>
    <property type="match status" value="1"/>
</dbReference>
<keyword evidence="6" id="KW-1185">Reference proteome</keyword>
<dbReference type="STRING" id="53406.SAMN05421553_0820"/>
<protein>
    <submittedName>
        <fullName evidence="5">Chemotaxis protein CheY-P-specific phosphatase CheC</fullName>
    </submittedName>
</protein>
<keyword evidence="2 3" id="KW-0597">Phosphoprotein</keyword>
<keyword evidence="1" id="KW-0145">Chemotaxis</keyword>
<sequence length="353" mass="38884">MLEENRLRAVFFHAHRYSPAVIPLVVCDDSNMARKQLIRALPPEWPVTISQATNGQEALAALRQGLGQVMLLDLTMPVLDGYETLAAMRAEGLACKVVVVSGDVQEEALRRVKELGALAFIKKPADPEILRSTLLELGLFAPKATPGAIAQAAVLDELKVNFRDALREVTNVAMGRAAALLAKALGVFVQLPVPQVNIFEVSELHMTLTDAMRGERLSAVCQGFIGDGIAGESLLLFHDSEVADMARLLNWQPKDDLETSEMLLDLASILIGACLAGIAEQIDVRFSQGHPQLLGQHSSIERLIHLNQRRWKKTLAVEISYSLEAHNIHFDLLLLFTEDSIKRLTNKINYLMS</sequence>
<dbReference type="InterPro" id="IPR050595">
    <property type="entry name" value="Bact_response_regulator"/>
</dbReference>
<evidence type="ECO:0000256" key="1">
    <source>
        <dbReference type="ARBA" id="ARBA00022500"/>
    </source>
</evidence>